<sequence length="116" mass="12520">MCFYIQPIPLCGHPPPTLVSYASCTALLVQLQRIDSDPSAWEAGGLGAVPFEVPAGCDPSPENTYVVRTGGYCGWECWNNHAAPAARGMGMPGARYGLGSERIGVGWREGRWRRVP</sequence>
<name>A0AA38S195_9PEZI</name>
<keyword evidence="2" id="KW-1185">Reference proteome</keyword>
<reference evidence="1" key="1">
    <citation type="submission" date="2022-07" db="EMBL/GenBank/DDBJ databases">
        <title>Fungi with potential for degradation of polypropylene.</title>
        <authorList>
            <person name="Gostincar C."/>
        </authorList>
    </citation>
    <scope>NUCLEOTIDE SEQUENCE</scope>
    <source>
        <strain evidence="1">EXF-13308</strain>
    </source>
</reference>
<protein>
    <submittedName>
        <fullName evidence="1">Uncharacterized protein</fullName>
    </submittedName>
</protein>
<comment type="caution">
    <text evidence="1">The sequence shown here is derived from an EMBL/GenBank/DDBJ whole genome shotgun (WGS) entry which is preliminary data.</text>
</comment>
<organism evidence="1 2">
    <name type="scientific">Pleurostoma richardsiae</name>
    <dbReference type="NCBI Taxonomy" id="41990"/>
    <lineage>
        <taxon>Eukaryota</taxon>
        <taxon>Fungi</taxon>
        <taxon>Dikarya</taxon>
        <taxon>Ascomycota</taxon>
        <taxon>Pezizomycotina</taxon>
        <taxon>Sordariomycetes</taxon>
        <taxon>Sordariomycetidae</taxon>
        <taxon>Calosphaeriales</taxon>
        <taxon>Pleurostomataceae</taxon>
        <taxon>Pleurostoma</taxon>
    </lineage>
</organism>
<proteinExistence type="predicted"/>
<dbReference type="Proteomes" id="UP001174694">
    <property type="component" value="Unassembled WGS sequence"/>
</dbReference>
<evidence type="ECO:0000313" key="2">
    <source>
        <dbReference type="Proteomes" id="UP001174694"/>
    </source>
</evidence>
<gene>
    <name evidence="1" type="ORF">NKR23_g3003</name>
</gene>
<dbReference type="EMBL" id="JANBVO010000005">
    <property type="protein sequence ID" value="KAJ9151852.1"/>
    <property type="molecule type" value="Genomic_DNA"/>
</dbReference>
<accession>A0AA38S195</accession>
<dbReference type="AlphaFoldDB" id="A0AA38S195"/>
<evidence type="ECO:0000313" key="1">
    <source>
        <dbReference type="EMBL" id="KAJ9151852.1"/>
    </source>
</evidence>